<dbReference type="FunFam" id="2.60.260.20:FF:000009">
    <property type="entry name" value="Putative Mitochondrial DnaJ chaperone"/>
    <property type="match status" value="1"/>
</dbReference>
<dbReference type="Pfam" id="PF00226">
    <property type="entry name" value="DnaJ"/>
    <property type="match status" value="1"/>
</dbReference>
<dbReference type="EMBL" id="MHVH01000005">
    <property type="protein sequence ID" value="OHA90251.1"/>
    <property type="molecule type" value="Genomic_DNA"/>
</dbReference>
<dbReference type="InterPro" id="IPR008971">
    <property type="entry name" value="HSP40/DnaJ_pept-bd"/>
</dbReference>
<dbReference type="AlphaFoldDB" id="A0A1G2T0V3"/>
<dbReference type="PRINTS" id="PR00625">
    <property type="entry name" value="JDOMAIN"/>
</dbReference>
<evidence type="ECO:0000256" key="3">
    <source>
        <dbReference type="ARBA" id="ARBA00022771"/>
    </source>
</evidence>
<dbReference type="PANTHER" id="PTHR43096">
    <property type="entry name" value="DNAJ HOMOLOG 1, MITOCHONDRIAL-RELATED"/>
    <property type="match status" value="1"/>
</dbReference>
<evidence type="ECO:0000256" key="2">
    <source>
        <dbReference type="ARBA" id="ARBA00022737"/>
    </source>
</evidence>
<comment type="caution">
    <text evidence="7">The sequence shown here is derived from an EMBL/GenBank/DDBJ whole genome shotgun (WGS) entry which is preliminary data.</text>
</comment>
<keyword evidence="2" id="KW-0677">Repeat</keyword>
<evidence type="ECO:0000256" key="5">
    <source>
        <dbReference type="ARBA" id="ARBA00023186"/>
    </source>
</evidence>
<dbReference type="GO" id="GO:0042026">
    <property type="term" value="P:protein refolding"/>
    <property type="evidence" value="ECO:0007669"/>
    <property type="project" value="TreeGrafter"/>
</dbReference>
<reference evidence="7 8" key="1">
    <citation type="journal article" date="2016" name="Nat. Commun.">
        <title>Thousands of microbial genomes shed light on interconnected biogeochemical processes in an aquifer system.</title>
        <authorList>
            <person name="Anantharaman K."/>
            <person name="Brown C.T."/>
            <person name="Hug L.A."/>
            <person name="Sharon I."/>
            <person name="Castelle C.J."/>
            <person name="Probst A.J."/>
            <person name="Thomas B.C."/>
            <person name="Singh A."/>
            <person name="Wilkins M.J."/>
            <person name="Karaoz U."/>
            <person name="Brodie E.L."/>
            <person name="Williams K.H."/>
            <person name="Hubbard S.S."/>
            <person name="Banfield J.F."/>
        </authorList>
    </citation>
    <scope>NUCLEOTIDE SEQUENCE [LARGE SCALE GENOMIC DNA]</scope>
</reference>
<sequence>MKDYYKILGVNKDASQDEIKKAFRKLAHAHHPDKSGGDEAKFKEANEAYSVLSDKKKRTQYDQFGSATGPAGGWSSTNGFNPSDFGFSADFGGFSGFGQQGFDAGDLGDILSSIFGGRRVRRGRDIAVDIELSFQESIFGAQRKVVINSKFVKQKEVSISVPPGIDDGQMIRLSGMGETLDGGLPGDLYVKVHVRRHPYLRKDGYNLAMDLRVLLSDSLLGAEKKIATLDGEITLKVPSGTKHGTILRVKGRGVPSERGRGDLYIRILIDIPEKLSKEQKKLVEELKKQGL</sequence>
<evidence type="ECO:0000313" key="7">
    <source>
        <dbReference type="EMBL" id="OHA90251.1"/>
    </source>
</evidence>
<dbReference type="GO" id="GO:0005737">
    <property type="term" value="C:cytoplasm"/>
    <property type="evidence" value="ECO:0007669"/>
    <property type="project" value="TreeGrafter"/>
</dbReference>
<dbReference type="CDD" id="cd06257">
    <property type="entry name" value="DnaJ"/>
    <property type="match status" value="1"/>
</dbReference>
<keyword evidence="5" id="KW-0143">Chaperone</keyword>
<feature type="domain" description="J" evidence="6">
    <location>
        <begin position="3"/>
        <end position="65"/>
    </location>
</feature>
<name>A0A1G2T0V3_9BACT</name>
<dbReference type="PROSITE" id="PS00636">
    <property type="entry name" value="DNAJ_1"/>
    <property type="match status" value="1"/>
</dbReference>
<proteinExistence type="predicted"/>
<dbReference type="InterPro" id="IPR018253">
    <property type="entry name" value="DnaJ_domain_CS"/>
</dbReference>
<evidence type="ECO:0000256" key="4">
    <source>
        <dbReference type="ARBA" id="ARBA00022833"/>
    </source>
</evidence>
<keyword evidence="4" id="KW-0862">Zinc</keyword>
<protein>
    <recommendedName>
        <fullName evidence="6">J domain-containing protein</fullName>
    </recommendedName>
</protein>
<dbReference type="FunFam" id="2.60.260.20:FF:000005">
    <property type="entry name" value="Chaperone protein dnaJ 1, mitochondrial"/>
    <property type="match status" value="1"/>
</dbReference>
<dbReference type="Gene3D" id="2.60.260.20">
    <property type="entry name" value="Urease metallochaperone UreE, N-terminal domain"/>
    <property type="match status" value="2"/>
</dbReference>
<evidence type="ECO:0000259" key="6">
    <source>
        <dbReference type="PROSITE" id="PS50076"/>
    </source>
</evidence>
<dbReference type="SMART" id="SM00271">
    <property type="entry name" value="DnaJ"/>
    <property type="match status" value="1"/>
</dbReference>
<gene>
    <name evidence="7" type="ORF">A2838_01445</name>
</gene>
<dbReference type="GO" id="GO:0051082">
    <property type="term" value="F:unfolded protein binding"/>
    <property type="evidence" value="ECO:0007669"/>
    <property type="project" value="InterPro"/>
</dbReference>
<dbReference type="PROSITE" id="PS50076">
    <property type="entry name" value="DNAJ_2"/>
    <property type="match status" value="1"/>
</dbReference>
<dbReference type="InterPro" id="IPR002939">
    <property type="entry name" value="DnaJ_C"/>
</dbReference>
<dbReference type="SUPFAM" id="SSF49493">
    <property type="entry name" value="HSP40/DnaJ peptide-binding domain"/>
    <property type="match status" value="2"/>
</dbReference>
<keyword evidence="1" id="KW-0479">Metal-binding</keyword>
<dbReference type="InterPro" id="IPR036869">
    <property type="entry name" value="J_dom_sf"/>
</dbReference>
<keyword evidence="3" id="KW-0863">Zinc-finger</keyword>
<evidence type="ECO:0000313" key="8">
    <source>
        <dbReference type="Proteomes" id="UP000178107"/>
    </source>
</evidence>
<dbReference type="SUPFAM" id="SSF46565">
    <property type="entry name" value="Chaperone J-domain"/>
    <property type="match status" value="1"/>
</dbReference>
<dbReference type="Gene3D" id="1.10.287.110">
    <property type="entry name" value="DnaJ domain"/>
    <property type="match status" value="1"/>
</dbReference>
<organism evidence="7 8">
    <name type="scientific">Candidatus Zambryskibacteria bacterium RIFCSPHIGHO2_01_FULL_46_25</name>
    <dbReference type="NCBI Taxonomy" id="1802738"/>
    <lineage>
        <taxon>Bacteria</taxon>
        <taxon>Candidatus Zambryskiibacteriota</taxon>
    </lineage>
</organism>
<dbReference type="GO" id="GO:0008270">
    <property type="term" value="F:zinc ion binding"/>
    <property type="evidence" value="ECO:0007669"/>
    <property type="project" value="UniProtKB-KW"/>
</dbReference>
<dbReference type="CDD" id="cd10747">
    <property type="entry name" value="DnaJ_C"/>
    <property type="match status" value="1"/>
</dbReference>
<dbReference type="Pfam" id="PF01556">
    <property type="entry name" value="DnaJ_C"/>
    <property type="match status" value="1"/>
</dbReference>
<dbReference type="Proteomes" id="UP000178107">
    <property type="component" value="Unassembled WGS sequence"/>
</dbReference>
<dbReference type="InterPro" id="IPR001623">
    <property type="entry name" value="DnaJ_domain"/>
</dbReference>
<dbReference type="PANTHER" id="PTHR43096:SF52">
    <property type="entry name" value="DNAJ HOMOLOG 1, MITOCHONDRIAL-RELATED"/>
    <property type="match status" value="1"/>
</dbReference>
<accession>A0A1G2T0V3</accession>
<evidence type="ECO:0000256" key="1">
    <source>
        <dbReference type="ARBA" id="ARBA00022723"/>
    </source>
</evidence>